<dbReference type="OrthoDB" id="9778870at2"/>
<keyword evidence="4" id="KW-0067">ATP-binding</keyword>
<sequence length="429" mass="48246">MIDNEIAIKVSHLTKTYRLYDKPIDRLKEALHPLKKQYHKDFYALNDVSFDIKKGETVGIVGKNGAGKSTLLKIITGVLTPTSGTVTTHGRISSLLELGAGFNPDMTGIENIYLQGSLFGIKRRVMEENIQTILDFADIGDFVYQPVKSYSSGMFARLAFAVAINVEPDILIVDEALSVGDAKFQRKCFAKIDNLSQKGTTILLVSHDLESVKSYTNKACYIKNGMNFCFSDTDVVVNRYLNDLFPKEKKEEVYHTKNMANENITDDGYIIPLSDKAMSFGVGLAKFNNIKIQGIENIIFSGNEEITIIIDIEWEIEAILDLCEREGFKKNIIVGMYIESVKNEKIFAFNTYTSGVFIDIYTGLCKVKFSFTMPVLAPGEYFLVPSIALGEHRVHTQLCWYDYYGTIVSQPEKGVDFLGMVEIDYRVNV</sequence>
<dbReference type="InterPro" id="IPR050683">
    <property type="entry name" value="Bact_Polysacc_Export_ATP-bd"/>
</dbReference>
<dbReference type="AlphaFoldDB" id="A0A1Z2SFH8"/>
<dbReference type="GO" id="GO:0140359">
    <property type="term" value="F:ABC-type transporter activity"/>
    <property type="evidence" value="ECO:0007669"/>
    <property type="project" value="InterPro"/>
</dbReference>
<dbReference type="GO" id="GO:0016020">
    <property type="term" value="C:membrane"/>
    <property type="evidence" value="ECO:0007669"/>
    <property type="project" value="InterPro"/>
</dbReference>
<dbReference type="Pfam" id="PF00005">
    <property type="entry name" value="ABC_tran"/>
    <property type="match status" value="1"/>
</dbReference>
<proteinExistence type="inferred from homology"/>
<dbReference type="SUPFAM" id="SSF52540">
    <property type="entry name" value="P-loop containing nucleoside triphosphate hydrolases"/>
    <property type="match status" value="1"/>
</dbReference>
<dbReference type="Pfam" id="PF14524">
    <property type="entry name" value="Wzt_C"/>
    <property type="match status" value="1"/>
</dbReference>
<dbReference type="SMART" id="SM00382">
    <property type="entry name" value="AAA"/>
    <property type="match status" value="1"/>
</dbReference>
<dbReference type="Proteomes" id="UP000196708">
    <property type="component" value="Chromosome 1"/>
</dbReference>
<feature type="domain" description="ABC transporter" evidence="5">
    <location>
        <begin position="8"/>
        <end position="249"/>
    </location>
</feature>
<keyword evidence="3" id="KW-0547">Nucleotide-binding</keyword>
<dbReference type="EMBL" id="CP018835">
    <property type="protein sequence ID" value="ASA55898.1"/>
    <property type="molecule type" value="Genomic_DNA"/>
</dbReference>
<dbReference type="PANTHER" id="PTHR46743">
    <property type="entry name" value="TEICHOIC ACIDS EXPORT ATP-BINDING PROTEIN TAGH"/>
    <property type="match status" value="1"/>
</dbReference>
<dbReference type="RefSeq" id="WP_088133936.1">
    <property type="nucleotide sequence ID" value="NZ_CP018835.1"/>
</dbReference>
<keyword evidence="2" id="KW-0813">Transport</keyword>
<dbReference type="InterPro" id="IPR029439">
    <property type="entry name" value="Wzt_C"/>
</dbReference>
<evidence type="ECO:0000256" key="4">
    <source>
        <dbReference type="ARBA" id="ARBA00022840"/>
    </source>
</evidence>
<dbReference type="InterPro" id="IPR017871">
    <property type="entry name" value="ABC_transporter-like_CS"/>
</dbReference>
<protein>
    <recommendedName>
        <fullName evidence="5">ABC transporter domain-containing protein</fullName>
    </recommendedName>
</protein>
<dbReference type="InterPro" id="IPR003439">
    <property type="entry name" value="ABC_transporter-like_ATP-bd"/>
</dbReference>
<dbReference type="InterPro" id="IPR015860">
    <property type="entry name" value="ABC_transpr_TagH-like"/>
</dbReference>
<dbReference type="PROSITE" id="PS00211">
    <property type="entry name" value="ABC_TRANSPORTER_1"/>
    <property type="match status" value="1"/>
</dbReference>
<dbReference type="CDD" id="cd03220">
    <property type="entry name" value="ABC_KpsT_Wzt"/>
    <property type="match status" value="1"/>
</dbReference>
<evidence type="ECO:0000256" key="3">
    <source>
        <dbReference type="ARBA" id="ARBA00022741"/>
    </source>
</evidence>
<dbReference type="KEGG" id="vga:BSQ33_09475"/>
<accession>A0A1Z2SFH8</accession>
<dbReference type="PROSITE" id="PS50893">
    <property type="entry name" value="ABC_TRANSPORTER_2"/>
    <property type="match status" value="1"/>
</dbReference>
<gene>
    <name evidence="6" type="ORF">BSQ33_09475</name>
</gene>
<dbReference type="InterPro" id="IPR003593">
    <property type="entry name" value="AAA+_ATPase"/>
</dbReference>
<dbReference type="Gene3D" id="2.70.50.60">
    <property type="entry name" value="abc- transporter (atp binding component) like domain"/>
    <property type="match status" value="1"/>
</dbReference>
<evidence type="ECO:0000259" key="5">
    <source>
        <dbReference type="PROSITE" id="PS50893"/>
    </source>
</evidence>
<dbReference type="GO" id="GO:0016887">
    <property type="term" value="F:ATP hydrolysis activity"/>
    <property type="evidence" value="ECO:0007669"/>
    <property type="project" value="InterPro"/>
</dbReference>
<name>A0A1Z2SFH8_VIBGA</name>
<dbReference type="GO" id="GO:0005524">
    <property type="term" value="F:ATP binding"/>
    <property type="evidence" value="ECO:0007669"/>
    <property type="project" value="UniProtKB-KW"/>
</dbReference>
<dbReference type="PANTHER" id="PTHR46743:SF2">
    <property type="entry name" value="TEICHOIC ACIDS EXPORT ATP-BINDING PROTEIN TAGH"/>
    <property type="match status" value="1"/>
</dbReference>
<evidence type="ECO:0000313" key="7">
    <source>
        <dbReference type="Proteomes" id="UP000196708"/>
    </source>
</evidence>
<evidence type="ECO:0000256" key="1">
    <source>
        <dbReference type="ARBA" id="ARBA00005417"/>
    </source>
</evidence>
<reference evidence="6 7" key="1">
    <citation type="submission" date="2016-12" db="EMBL/GenBank/DDBJ databases">
        <authorList>
            <person name="Song W.-J."/>
            <person name="Kurnit D.M."/>
        </authorList>
    </citation>
    <scope>NUCLEOTIDE SEQUENCE [LARGE SCALE GENOMIC DNA]</scope>
    <source>
        <strain evidence="6 7">ATCC 43942</strain>
    </source>
</reference>
<dbReference type="InterPro" id="IPR027417">
    <property type="entry name" value="P-loop_NTPase"/>
</dbReference>
<dbReference type="Gene3D" id="3.40.50.300">
    <property type="entry name" value="P-loop containing nucleotide triphosphate hydrolases"/>
    <property type="match status" value="1"/>
</dbReference>
<dbReference type="CDD" id="cd10147">
    <property type="entry name" value="Wzt_C-like"/>
    <property type="match status" value="1"/>
</dbReference>
<comment type="similarity">
    <text evidence="1">Belongs to the ABC transporter superfamily.</text>
</comment>
<evidence type="ECO:0000313" key="6">
    <source>
        <dbReference type="EMBL" id="ASA55898.1"/>
    </source>
</evidence>
<organism evidence="6 7">
    <name type="scientific">Vibrio gazogenes</name>
    <dbReference type="NCBI Taxonomy" id="687"/>
    <lineage>
        <taxon>Bacteria</taxon>
        <taxon>Pseudomonadati</taxon>
        <taxon>Pseudomonadota</taxon>
        <taxon>Gammaproteobacteria</taxon>
        <taxon>Vibrionales</taxon>
        <taxon>Vibrionaceae</taxon>
        <taxon>Vibrio</taxon>
    </lineage>
</organism>
<evidence type="ECO:0000256" key="2">
    <source>
        <dbReference type="ARBA" id="ARBA00022448"/>
    </source>
</evidence>